<dbReference type="Proteomes" id="UP000226442">
    <property type="component" value="Unassembled WGS sequence"/>
</dbReference>
<protein>
    <submittedName>
        <fullName evidence="1">Uncharacterized protein</fullName>
    </submittedName>
</protein>
<evidence type="ECO:0000313" key="1">
    <source>
        <dbReference type="EMBL" id="PHX55438.1"/>
    </source>
</evidence>
<name>A0A2G4F125_9CYAN</name>
<dbReference type="AlphaFoldDB" id="A0A2G4F125"/>
<accession>A0A2G4F125</accession>
<gene>
    <name evidence="1" type="ORF">CP500_010880</name>
</gene>
<comment type="caution">
    <text evidence="1">The sequence shown here is derived from an EMBL/GenBank/DDBJ whole genome shotgun (WGS) entry which is preliminary data.</text>
</comment>
<keyword evidence="2" id="KW-1185">Reference proteome</keyword>
<reference evidence="1" key="1">
    <citation type="submission" date="2017-10" db="EMBL/GenBank/DDBJ databases">
        <title>Draft genome sequence of the planktic cyanobacteria Tychonema bourrellyi isolated from alpine lentic freshwater.</title>
        <authorList>
            <person name="Tett A."/>
            <person name="Armanini F."/>
            <person name="Asnicar F."/>
            <person name="Boscaini A."/>
            <person name="Pasolli E."/>
            <person name="Zolfo M."/>
            <person name="Donati C."/>
            <person name="Salmaso N."/>
            <person name="Segata N."/>
        </authorList>
    </citation>
    <scope>NUCLEOTIDE SEQUENCE</scope>
    <source>
        <strain evidence="1">FEM_GT703</strain>
    </source>
</reference>
<dbReference type="EMBL" id="NXIB02000053">
    <property type="protein sequence ID" value="PHX55438.1"/>
    <property type="molecule type" value="Genomic_DNA"/>
</dbReference>
<sequence>MRLLISKHFSKKKNRLHLSEYSQVSTKVRSQLQINQEVRSAASVLINLIYLLAAYDKLPQINYQKSLKNNKKRDCI</sequence>
<evidence type="ECO:0000313" key="2">
    <source>
        <dbReference type="Proteomes" id="UP000226442"/>
    </source>
</evidence>
<organism evidence="1 2">
    <name type="scientific">Tychonema bourrellyi FEM_GT703</name>
    <dbReference type="NCBI Taxonomy" id="2040638"/>
    <lineage>
        <taxon>Bacteria</taxon>
        <taxon>Bacillati</taxon>
        <taxon>Cyanobacteriota</taxon>
        <taxon>Cyanophyceae</taxon>
        <taxon>Oscillatoriophycideae</taxon>
        <taxon>Oscillatoriales</taxon>
        <taxon>Microcoleaceae</taxon>
        <taxon>Tychonema</taxon>
    </lineage>
</organism>
<proteinExistence type="predicted"/>